<reference evidence="16 17" key="1">
    <citation type="submission" date="2021-09" db="EMBL/GenBank/DDBJ databases">
        <title>Genomic insights and catalytic innovation underlie evolution of tropane alkaloids biosynthesis.</title>
        <authorList>
            <person name="Wang Y.-J."/>
            <person name="Tian T."/>
            <person name="Huang J.-P."/>
            <person name="Huang S.-X."/>
        </authorList>
    </citation>
    <scope>NUCLEOTIDE SEQUENCE [LARGE SCALE GENOMIC DNA]</scope>
    <source>
        <strain evidence="16">KIB-2018</strain>
        <tissue evidence="16">Leaf</tissue>
    </source>
</reference>
<feature type="transmembrane region" description="Helical" evidence="15">
    <location>
        <begin position="126"/>
        <end position="149"/>
    </location>
</feature>
<feature type="compositionally biased region" description="Polar residues" evidence="14">
    <location>
        <begin position="40"/>
        <end position="49"/>
    </location>
</feature>
<dbReference type="PANTHER" id="PTHR31741">
    <property type="entry name" value="OS02G0726500 PROTEIN-RELATED"/>
    <property type="match status" value="1"/>
</dbReference>
<evidence type="ECO:0000256" key="5">
    <source>
        <dbReference type="ARBA" id="ARBA00022679"/>
    </source>
</evidence>
<sequence length="633" mass="71403">MGHHSHSHHQNHSTNDGVSPRVNSPRFSSSMTRRNHSFKRNNTASDTHASGSGNGGGVVLGTHHEIDLPVNSPRSDCGEFEKQGHNQLLSQRVHGGVVKSLSNKKGGFGSTVVDLGLRERKKLGHWMFFLFCGVSLFLGVFKICASGWFGSVLESAASDKDFINSKTLGQGQTSQKSNNYGYEDRENDKDRTLKTVATEIRSQKSVAQLPGVWSKPNSENFIQCIDELGGHRKLGSKTNGYILINANGGLNQMRFGICDMVAIARIMKATLVLPSLDHTSYWADESGFKDLFNWRHFIDTLKDDVLIVETLPPAYAAIEPFVKTPISWSKTSYYKTEVLPLLKHHKVIYFTHSDSRLANNDIRDSLQKLRCRVNYRALKYSESIEEHGNTLVTRMRENESPYLALHLRYEKDMLAFTGCSHNLTAEEDEELRQMRYEVSHWKEKEINSTERRLLGGCPLTPRETSLLLKGLGFPSSTRIYLVAGEAYGKGSMQYLVDDFPNIFSHSSLSTEDELNPFKNHQNMLAGIDYVVALQSDAFLYTYDGNMAKAVQGHRRFENFKKTISPDRMKFVKLVDELDGGTISWKNFSSKVKKLHKDRDGAPYLRERGEFPKFEESFYANPLPGCICGTAQEK</sequence>
<dbReference type="GO" id="GO:0016020">
    <property type="term" value="C:membrane"/>
    <property type="evidence" value="ECO:0007669"/>
    <property type="project" value="UniProtKB-SubCell"/>
</dbReference>
<dbReference type="InterPro" id="IPR024709">
    <property type="entry name" value="FucosylTrfase_pln"/>
</dbReference>
<feature type="compositionally biased region" description="Basic residues" evidence="14">
    <location>
        <begin position="1"/>
        <end position="11"/>
    </location>
</feature>
<evidence type="ECO:0000256" key="1">
    <source>
        <dbReference type="ARBA" id="ARBA00004606"/>
    </source>
</evidence>
<evidence type="ECO:0000256" key="15">
    <source>
        <dbReference type="SAM" id="Phobius"/>
    </source>
</evidence>
<organism evidence="16 17">
    <name type="scientific">Erythroxylum novogranatense</name>
    <dbReference type="NCBI Taxonomy" id="1862640"/>
    <lineage>
        <taxon>Eukaryota</taxon>
        <taxon>Viridiplantae</taxon>
        <taxon>Streptophyta</taxon>
        <taxon>Embryophyta</taxon>
        <taxon>Tracheophyta</taxon>
        <taxon>Spermatophyta</taxon>
        <taxon>Magnoliopsida</taxon>
        <taxon>eudicotyledons</taxon>
        <taxon>Gunneridae</taxon>
        <taxon>Pentapetalae</taxon>
        <taxon>rosids</taxon>
        <taxon>fabids</taxon>
        <taxon>Malpighiales</taxon>
        <taxon>Erythroxylaceae</taxon>
        <taxon>Erythroxylum</taxon>
    </lineage>
</organism>
<feature type="compositionally biased region" description="Polar residues" evidence="14">
    <location>
        <begin position="167"/>
        <end position="180"/>
    </location>
</feature>
<dbReference type="Proteomes" id="UP001159364">
    <property type="component" value="Linkage Group LG11"/>
</dbReference>
<evidence type="ECO:0000256" key="14">
    <source>
        <dbReference type="SAM" id="MobiDB-lite"/>
    </source>
</evidence>
<evidence type="ECO:0000256" key="10">
    <source>
        <dbReference type="ARBA" id="ARBA00023180"/>
    </source>
</evidence>
<evidence type="ECO:0000256" key="2">
    <source>
        <dbReference type="ARBA" id="ARBA00004881"/>
    </source>
</evidence>
<keyword evidence="9 15" id="KW-0472">Membrane</keyword>
<evidence type="ECO:0000256" key="13">
    <source>
        <dbReference type="ARBA" id="ARBA00030350"/>
    </source>
</evidence>
<dbReference type="EMBL" id="JAIWQS010000011">
    <property type="protein sequence ID" value="KAJ8750732.1"/>
    <property type="molecule type" value="Genomic_DNA"/>
</dbReference>
<accession>A0AAV8SET4</accession>
<evidence type="ECO:0000256" key="4">
    <source>
        <dbReference type="ARBA" id="ARBA00022676"/>
    </source>
</evidence>
<evidence type="ECO:0000313" key="16">
    <source>
        <dbReference type="EMBL" id="KAJ8750732.1"/>
    </source>
</evidence>
<keyword evidence="4" id="KW-0328">Glycosyltransferase</keyword>
<dbReference type="PIRSF" id="PIRSF009360">
    <property type="entry name" value="UCP009360"/>
    <property type="match status" value="1"/>
</dbReference>
<dbReference type="InterPro" id="IPR019378">
    <property type="entry name" value="GDP-Fuc_O-FucTrfase"/>
</dbReference>
<evidence type="ECO:0000256" key="3">
    <source>
        <dbReference type="ARBA" id="ARBA00007737"/>
    </source>
</evidence>
<evidence type="ECO:0000313" key="17">
    <source>
        <dbReference type="Proteomes" id="UP001159364"/>
    </source>
</evidence>
<name>A0AAV8SET4_9ROSI</name>
<keyword evidence="8 15" id="KW-1133">Transmembrane helix</keyword>
<evidence type="ECO:0000256" key="12">
    <source>
        <dbReference type="ARBA" id="ARBA00023277"/>
    </source>
</evidence>
<comment type="subcellular location">
    <subcellularLocation>
        <location evidence="1">Membrane</location>
        <topology evidence="1">Single-pass type II membrane protein</topology>
    </subcellularLocation>
</comment>
<keyword evidence="12" id="KW-0119">Carbohydrate metabolism</keyword>
<feature type="compositionally biased region" description="Polar residues" evidence="14">
    <location>
        <begin position="14"/>
        <end position="32"/>
    </location>
</feature>
<dbReference type="GO" id="GO:0009507">
    <property type="term" value="C:chloroplast"/>
    <property type="evidence" value="ECO:0007669"/>
    <property type="project" value="TreeGrafter"/>
</dbReference>
<feature type="region of interest" description="Disordered" evidence="14">
    <location>
        <begin position="1"/>
        <end position="62"/>
    </location>
</feature>
<keyword evidence="7" id="KW-0735">Signal-anchor</keyword>
<dbReference type="GO" id="GO:0006004">
    <property type="term" value="P:fucose metabolic process"/>
    <property type="evidence" value="ECO:0007669"/>
    <property type="project" value="UniProtKB-KW"/>
</dbReference>
<keyword evidence="17" id="KW-1185">Reference proteome</keyword>
<keyword evidence="6 15" id="KW-0812">Transmembrane</keyword>
<comment type="caution">
    <text evidence="16">The sequence shown here is derived from an EMBL/GenBank/DDBJ whole genome shotgun (WGS) entry which is preliminary data.</text>
</comment>
<evidence type="ECO:0000256" key="8">
    <source>
        <dbReference type="ARBA" id="ARBA00022989"/>
    </source>
</evidence>
<keyword evidence="11" id="KW-0294">Fucose metabolism</keyword>
<gene>
    <name evidence="16" type="ORF">K2173_015913</name>
</gene>
<evidence type="ECO:0000256" key="11">
    <source>
        <dbReference type="ARBA" id="ARBA00023253"/>
    </source>
</evidence>
<keyword evidence="5" id="KW-0808">Transferase</keyword>
<comment type="pathway">
    <text evidence="2">Glycan metabolism.</text>
</comment>
<comment type="similarity">
    <text evidence="3">Belongs to the glycosyltransferase GT106 family.</text>
</comment>
<evidence type="ECO:0000256" key="9">
    <source>
        <dbReference type="ARBA" id="ARBA00023136"/>
    </source>
</evidence>
<feature type="region of interest" description="Disordered" evidence="14">
    <location>
        <begin position="167"/>
        <end position="188"/>
    </location>
</feature>
<keyword evidence="10" id="KW-0325">Glycoprotein</keyword>
<dbReference type="GO" id="GO:0016757">
    <property type="term" value="F:glycosyltransferase activity"/>
    <property type="evidence" value="ECO:0007669"/>
    <property type="project" value="UniProtKB-KW"/>
</dbReference>
<dbReference type="PANTHER" id="PTHR31741:SF8">
    <property type="entry name" value="O-FUCOSYLTRANSFERASE 35"/>
    <property type="match status" value="1"/>
</dbReference>
<dbReference type="AlphaFoldDB" id="A0AAV8SET4"/>
<dbReference type="CDD" id="cd11299">
    <property type="entry name" value="O-FucT_plant"/>
    <property type="match status" value="1"/>
</dbReference>
<evidence type="ECO:0000256" key="7">
    <source>
        <dbReference type="ARBA" id="ARBA00022968"/>
    </source>
</evidence>
<dbReference type="GO" id="GO:0005794">
    <property type="term" value="C:Golgi apparatus"/>
    <property type="evidence" value="ECO:0007669"/>
    <property type="project" value="TreeGrafter"/>
</dbReference>
<evidence type="ECO:0000256" key="6">
    <source>
        <dbReference type="ARBA" id="ARBA00022692"/>
    </source>
</evidence>
<proteinExistence type="inferred from homology"/>
<protein>
    <recommendedName>
        <fullName evidence="13">O-fucosyltransferase family protein</fullName>
    </recommendedName>
</protein>
<dbReference type="Pfam" id="PF10250">
    <property type="entry name" value="O-FucT"/>
    <property type="match status" value="1"/>
</dbReference>